<dbReference type="Pfam" id="PF00005">
    <property type="entry name" value="ABC_tran"/>
    <property type="match status" value="1"/>
</dbReference>
<keyword evidence="2" id="KW-1003">Cell membrane</keyword>
<protein>
    <submittedName>
        <fullName evidence="9">ATP-binding cassette domain-containing protein</fullName>
    </submittedName>
</protein>
<evidence type="ECO:0000256" key="3">
    <source>
        <dbReference type="ARBA" id="ARBA00022519"/>
    </source>
</evidence>
<dbReference type="Gene3D" id="3.40.50.300">
    <property type="entry name" value="P-loop containing nucleotide triphosphate hydrolases"/>
    <property type="match status" value="1"/>
</dbReference>
<evidence type="ECO:0000256" key="4">
    <source>
        <dbReference type="ARBA" id="ARBA00022741"/>
    </source>
</evidence>
<dbReference type="PANTHER" id="PTHR42781">
    <property type="entry name" value="SPERMIDINE/PUTRESCINE IMPORT ATP-BINDING PROTEIN POTA"/>
    <property type="match status" value="1"/>
</dbReference>
<evidence type="ECO:0000256" key="7">
    <source>
        <dbReference type="ARBA" id="ARBA00023136"/>
    </source>
</evidence>
<evidence type="ECO:0000313" key="9">
    <source>
        <dbReference type="EMBL" id="QEA39186.1"/>
    </source>
</evidence>
<dbReference type="InterPro" id="IPR027417">
    <property type="entry name" value="P-loop_NTPase"/>
</dbReference>
<dbReference type="RefSeq" id="WP_147184238.1">
    <property type="nucleotide sequence ID" value="NZ_CP042382.1"/>
</dbReference>
<dbReference type="SMART" id="SM00382">
    <property type="entry name" value="AAA"/>
    <property type="match status" value="1"/>
</dbReference>
<keyword evidence="10" id="KW-1185">Reference proteome</keyword>
<keyword evidence="4" id="KW-0547">Nucleotide-binding</keyword>
<dbReference type="InterPro" id="IPR003439">
    <property type="entry name" value="ABC_transporter-like_ATP-bd"/>
</dbReference>
<evidence type="ECO:0000313" key="10">
    <source>
        <dbReference type="Proteomes" id="UP000321272"/>
    </source>
</evidence>
<keyword evidence="1" id="KW-0813">Transport</keyword>
<sequence>MLQCDDLTFHYDRQDPGETPDFSFTFELAPGQCLSIQGPSGSGKSTLLNMLAGFLEPSGGTLAWSEESLLTKPPWERGMTTVFQEHNLFEHLPVWANIGLGLAANLRLSEAQRERIRQGLEEVGLGGLQDRLPGELSGGQRRRVALLRALLRKPRVLLLDEPFSGLDYANREVLWGLVKRQQQEGVAVLLVSHDPEDIQALADRCYQLEEGRLVASG</sequence>
<dbReference type="AlphaFoldDB" id="A0A5B8SR81"/>
<feature type="domain" description="ABC transporter" evidence="8">
    <location>
        <begin position="2"/>
        <end position="217"/>
    </location>
</feature>
<dbReference type="InterPro" id="IPR050093">
    <property type="entry name" value="ABC_SmlMolc_Importer"/>
</dbReference>
<dbReference type="OrthoDB" id="9802264at2"/>
<dbReference type="EMBL" id="CP042382">
    <property type="protein sequence ID" value="QEA39186.1"/>
    <property type="molecule type" value="Genomic_DNA"/>
</dbReference>
<dbReference type="KEGG" id="paur:FGL86_08945"/>
<dbReference type="GO" id="GO:0005524">
    <property type="term" value="F:ATP binding"/>
    <property type="evidence" value="ECO:0007669"/>
    <property type="project" value="UniProtKB-KW"/>
</dbReference>
<name>A0A5B8SR81_9GAMM</name>
<dbReference type="PROSITE" id="PS50893">
    <property type="entry name" value="ABC_TRANSPORTER_2"/>
    <property type="match status" value="1"/>
</dbReference>
<organism evidence="9 10">
    <name type="scientific">Pistricoccus aurantiacus</name>
    <dbReference type="NCBI Taxonomy" id="1883414"/>
    <lineage>
        <taxon>Bacteria</taxon>
        <taxon>Pseudomonadati</taxon>
        <taxon>Pseudomonadota</taxon>
        <taxon>Gammaproteobacteria</taxon>
        <taxon>Oceanospirillales</taxon>
        <taxon>Halomonadaceae</taxon>
        <taxon>Pistricoccus</taxon>
    </lineage>
</organism>
<evidence type="ECO:0000259" key="8">
    <source>
        <dbReference type="PROSITE" id="PS50893"/>
    </source>
</evidence>
<evidence type="ECO:0000256" key="1">
    <source>
        <dbReference type="ARBA" id="ARBA00022448"/>
    </source>
</evidence>
<evidence type="ECO:0000256" key="5">
    <source>
        <dbReference type="ARBA" id="ARBA00022840"/>
    </source>
</evidence>
<keyword evidence="5 9" id="KW-0067">ATP-binding</keyword>
<evidence type="ECO:0000256" key="2">
    <source>
        <dbReference type="ARBA" id="ARBA00022475"/>
    </source>
</evidence>
<dbReference type="InterPro" id="IPR017871">
    <property type="entry name" value="ABC_transporter-like_CS"/>
</dbReference>
<gene>
    <name evidence="9" type="ORF">FGL86_08945</name>
</gene>
<keyword evidence="7" id="KW-0472">Membrane</keyword>
<keyword evidence="3" id="KW-0997">Cell inner membrane</keyword>
<dbReference type="InterPro" id="IPR003593">
    <property type="entry name" value="AAA+_ATPase"/>
</dbReference>
<dbReference type="Proteomes" id="UP000321272">
    <property type="component" value="Chromosome"/>
</dbReference>
<dbReference type="SUPFAM" id="SSF52540">
    <property type="entry name" value="P-loop containing nucleoside triphosphate hydrolases"/>
    <property type="match status" value="1"/>
</dbReference>
<accession>A0A5B8SR81</accession>
<dbReference type="PROSITE" id="PS00211">
    <property type="entry name" value="ABC_TRANSPORTER_1"/>
    <property type="match status" value="1"/>
</dbReference>
<dbReference type="GO" id="GO:0016887">
    <property type="term" value="F:ATP hydrolysis activity"/>
    <property type="evidence" value="ECO:0007669"/>
    <property type="project" value="InterPro"/>
</dbReference>
<proteinExistence type="predicted"/>
<dbReference type="PANTHER" id="PTHR42781:SF1">
    <property type="entry name" value="THIAMINE IMPORT ATP-BINDING PROTEIN THIQ"/>
    <property type="match status" value="1"/>
</dbReference>
<evidence type="ECO:0000256" key="6">
    <source>
        <dbReference type="ARBA" id="ARBA00022967"/>
    </source>
</evidence>
<keyword evidence="6" id="KW-1278">Translocase</keyword>
<reference evidence="9 10" key="1">
    <citation type="submission" date="2019-06" db="EMBL/GenBank/DDBJ databases">
        <title>Genome analyses of bacteria isolated from kimchi.</title>
        <authorList>
            <person name="Lee S."/>
            <person name="Ahn S."/>
            <person name="Roh S."/>
        </authorList>
    </citation>
    <scope>NUCLEOTIDE SEQUENCE [LARGE SCALE GENOMIC DNA]</scope>
    <source>
        <strain evidence="9 10">CBA4606</strain>
    </source>
</reference>